<protein>
    <submittedName>
        <fullName evidence="1">Uncharacterized protein</fullName>
    </submittedName>
</protein>
<reference evidence="1" key="1">
    <citation type="submission" date="2023-04" db="EMBL/GenBank/DDBJ databases">
        <authorList>
            <consortium name="ELIXIR-Norway"/>
        </authorList>
    </citation>
    <scope>NUCLEOTIDE SEQUENCE [LARGE SCALE GENOMIC DNA]</scope>
</reference>
<dbReference type="EMBL" id="OX459949">
    <property type="protein sequence ID" value="CAI9155779.1"/>
    <property type="molecule type" value="Genomic_DNA"/>
</dbReference>
<evidence type="ECO:0000313" key="2">
    <source>
        <dbReference type="Proteomes" id="UP001176941"/>
    </source>
</evidence>
<dbReference type="Proteomes" id="UP001176941">
    <property type="component" value="Chromosome 13"/>
</dbReference>
<organism evidence="1 2">
    <name type="scientific">Rangifer tarandus platyrhynchus</name>
    <name type="common">Svalbard reindeer</name>
    <dbReference type="NCBI Taxonomy" id="3082113"/>
    <lineage>
        <taxon>Eukaryota</taxon>
        <taxon>Metazoa</taxon>
        <taxon>Chordata</taxon>
        <taxon>Craniata</taxon>
        <taxon>Vertebrata</taxon>
        <taxon>Euteleostomi</taxon>
        <taxon>Mammalia</taxon>
        <taxon>Eutheria</taxon>
        <taxon>Laurasiatheria</taxon>
        <taxon>Artiodactyla</taxon>
        <taxon>Ruminantia</taxon>
        <taxon>Pecora</taxon>
        <taxon>Cervidae</taxon>
        <taxon>Odocoileinae</taxon>
        <taxon>Rangifer</taxon>
    </lineage>
</organism>
<sequence>MVRGDRLSGHLSVCPPVLGNNHVLRANVIRLVAAERDLRLVKRDPSVERFQYQLLTGSQITRCGCGSERWRGPGSSWDPP</sequence>
<evidence type="ECO:0000313" key="1">
    <source>
        <dbReference type="EMBL" id="CAI9155779.1"/>
    </source>
</evidence>
<gene>
    <name evidence="1" type="ORF">MRATA1EN1_LOCUS4741</name>
</gene>
<keyword evidence="2" id="KW-1185">Reference proteome</keyword>
<name>A0ABN8Y2F7_RANTA</name>
<proteinExistence type="predicted"/>
<accession>A0ABN8Y2F7</accession>